<comment type="catalytic activity">
    <reaction evidence="1 5">
        <text>L-glutamyl-[protein] + S-adenosyl-L-methionine = [protein]-L-glutamate 5-O-methyl ester + S-adenosyl-L-homocysteine</text>
        <dbReference type="Rhea" id="RHEA:24452"/>
        <dbReference type="Rhea" id="RHEA-COMP:10208"/>
        <dbReference type="Rhea" id="RHEA-COMP:10311"/>
        <dbReference type="ChEBI" id="CHEBI:29973"/>
        <dbReference type="ChEBI" id="CHEBI:57856"/>
        <dbReference type="ChEBI" id="CHEBI:59789"/>
        <dbReference type="ChEBI" id="CHEBI:82795"/>
        <dbReference type="EC" id="2.1.1.80"/>
    </reaction>
</comment>
<dbReference type="InterPro" id="IPR000780">
    <property type="entry name" value="CheR_MeTrfase"/>
</dbReference>
<dbReference type="PANTHER" id="PTHR24422">
    <property type="entry name" value="CHEMOTAXIS PROTEIN METHYLTRANSFERASE"/>
    <property type="match status" value="1"/>
</dbReference>
<dbReference type="SUPFAM" id="SSF53335">
    <property type="entry name" value="S-adenosyl-L-methionine-dependent methyltransferases"/>
    <property type="match status" value="1"/>
</dbReference>
<evidence type="ECO:0000256" key="1">
    <source>
        <dbReference type="ARBA" id="ARBA00001541"/>
    </source>
</evidence>
<dbReference type="EC" id="2.1.1.80" evidence="5"/>
<dbReference type="SUPFAM" id="SSF47757">
    <property type="entry name" value="Chemotaxis receptor methyltransferase CheR, N-terminal domain"/>
    <property type="match status" value="1"/>
</dbReference>
<evidence type="ECO:0000256" key="2">
    <source>
        <dbReference type="ARBA" id="ARBA00022603"/>
    </source>
</evidence>
<evidence type="ECO:0000256" key="3">
    <source>
        <dbReference type="ARBA" id="ARBA00022679"/>
    </source>
</evidence>
<dbReference type="Gene3D" id="3.40.50.150">
    <property type="entry name" value="Vaccinia Virus protein VP39"/>
    <property type="match status" value="1"/>
</dbReference>
<evidence type="ECO:0000313" key="7">
    <source>
        <dbReference type="EMBL" id="MDD7972419.1"/>
    </source>
</evidence>
<gene>
    <name evidence="7" type="ORF">PUT78_15070</name>
</gene>
<protein>
    <recommendedName>
        <fullName evidence="5">Chemotaxis protein methyltransferase</fullName>
        <ecNumber evidence="5">2.1.1.80</ecNumber>
    </recommendedName>
</protein>
<keyword evidence="3 5" id="KW-0808">Transferase</keyword>
<comment type="function">
    <text evidence="5">Methylation of the membrane-bound methyl-accepting chemotaxis proteins (MCP) to form gamma-glutamyl methyl ester residues in MCP.</text>
</comment>
<dbReference type="InterPro" id="IPR029063">
    <property type="entry name" value="SAM-dependent_MTases_sf"/>
</dbReference>
<evidence type="ECO:0000256" key="5">
    <source>
        <dbReference type="PIRNR" id="PIRNR000410"/>
    </source>
</evidence>
<comment type="caution">
    <text evidence="7">The sequence shown here is derived from an EMBL/GenBank/DDBJ whole genome shotgun (WGS) entry which is preliminary data.</text>
</comment>
<organism evidence="7 8">
    <name type="scientific">Roseinatronobacter alkalisoli</name>
    <dbReference type="NCBI Taxonomy" id="3028235"/>
    <lineage>
        <taxon>Bacteria</taxon>
        <taxon>Pseudomonadati</taxon>
        <taxon>Pseudomonadota</taxon>
        <taxon>Alphaproteobacteria</taxon>
        <taxon>Rhodobacterales</taxon>
        <taxon>Paracoccaceae</taxon>
        <taxon>Roseinatronobacter</taxon>
    </lineage>
</organism>
<dbReference type="Pfam" id="PF03705">
    <property type="entry name" value="CheR_N"/>
    <property type="match status" value="1"/>
</dbReference>
<evidence type="ECO:0000256" key="4">
    <source>
        <dbReference type="ARBA" id="ARBA00022691"/>
    </source>
</evidence>
<dbReference type="PRINTS" id="PR00996">
    <property type="entry name" value="CHERMTFRASE"/>
</dbReference>
<keyword evidence="2 5" id="KW-0489">Methyltransferase</keyword>
<dbReference type="RefSeq" id="WP_274353148.1">
    <property type="nucleotide sequence ID" value="NZ_JAQZSM010000015.1"/>
</dbReference>
<evidence type="ECO:0000313" key="8">
    <source>
        <dbReference type="Proteomes" id="UP001431784"/>
    </source>
</evidence>
<dbReference type="Proteomes" id="UP001431784">
    <property type="component" value="Unassembled WGS sequence"/>
</dbReference>
<dbReference type="InterPro" id="IPR022642">
    <property type="entry name" value="CheR_C"/>
</dbReference>
<keyword evidence="8" id="KW-1185">Reference proteome</keyword>
<dbReference type="PIRSF" id="PIRSF000410">
    <property type="entry name" value="CheR"/>
    <property type="match status" value="1"/>
</dbReference>
<dbReference type="Gene3D" id="1.10.155.10">
    <property type="entry name" value="Chemotaxis receptor methyltransferase CheR, N-terminal domain"/>
    <property type="match status" value="1"/>
</dbReference>
<dbReference type="InterPro" id="IPR022641">
    <property type="entry name" value="CheR_N"/>
</dbReference>
<keyword evidence="4 5" id="KW-0949">S-adenosyl-L-methionine</keyword>
<dbReference type="SMART" id="SM00138">
    <property type="entry name" value="MeTrc"/>
    <property type="match status" value="1"/>
</dbReference>
<dbReference type="Pfam" id="PF01739">
    <property type="entry name" value="CheR"/>
    <property type="match status" value="1"/>
</dbReference>
<dbReference type="InterPro" id="IPR050903">
    <property type="entry name" value="Bact_Chemotaxis_MeTrfase"/>
</dbReference>
<proteinExistence type="predicted"/>
<name>A0ABT5TBA9_9RHOB</name>
<accession>A0ABT5TBA9</accession>
<sequence>MRVETPPSLTTDQFSRLARIVHDDSGIVLTEAKRGLLMARLNRRLRALGLAEYGAYCALLNSPGGASERRHMLSAVTTNVTAFFRESHHFDALTRQVLPPLIEAARKGRRVRLWSAACSSGEEPYSMAISVLECFPDAARYDLLILATDIDPVMVAKAQAGVFPETSVQGLAPAKLSTHFTRTGTSYEAGAPLRSIMRFAELNLHHEWPFSGQFDVIFCRNVVIYFDGDARRLLWQRFAAQLHAGGHLFIGHSERLDGPASATFRLAGPTHYVNTAPSPAGQSV</sequence>
<dbReference type="InterPro" id="IPR026024">
    <property type="entry name" value="Chemotaxis_MeTrfase_CheR"/>
</dbReference>
<dbReference type="InterPro" id="IPR036804">
    <property type="entry name" value="CheR_N_sf"/>
</dbReference>
<dbReference type="PROSITE" id="PS50123">
    <property type="entry name" value="CHER"/>
    <property type="match status" value="1"/>
</dbReference>
<feature type="domain" description="CheR-type methyltransferase" evidence="6">
    <location>
        <begin position="2"/>
        <end position="277"/>
    </location>
</feature>
<evidence type="ECO:0000259" key="6">
    <source>
        <dbReference type="PROSITE" id="PS50123"/>
    </source>
</evidence>
<dbReference type="PANTHER" id="PTHR24422:SF10">
    <property type="entry name" value="CHEMOTAXIS PROTEIN METHYLTRANSFERASE 2"/>
    <property type="match status" value="1"/>
</dbReference>
<dbReference type="EMBL" id="JAQZSM010000015">
    <property type="protein sequence ID" value="MDD7972419.1"/>
    <property type="molecule type" value="Genomic_DNA"/>
</dbReference>
<reference evidence="7" key="1">
    <citation type="submission" date="2023-02" db="EMBL/GenBank/DDBJ databases">
        <title>Description of Roseinatronobacter alkalisoli sp. nov., an alkaliphilic bacerium isolated from soda soil.</title>
        <authorList>
            <person name="Wei W."/>
        </authorList>
    </citation>
    <scope>NUCLEOTIDE SEQUENCE</scope>
    <source>
        <strain evidence="7">HJB301</strain>
    </source>
</reference>